<comment type="similarity">
    <text evidence="1 3">Belongs to the N-Me-Phe pilin family.</text>
</comment>
<accession>Q7MHT9</accession>
<dbReference type="PANTHER" id="PTHR30093:SF34">
    <property type="entry name" value="PREPILIN PEPTIDASE-DEPENDENT PROTEIN D"/>
    <property type="match status" value="1"/>
</dbReference>
<dbReference type="GO" id="GO:0007155">
    <property type="term" value="P:cell adhesion"/>
    <property type="evidence" value="ECO:0007669"/>
    <property type="project" value="InterPro"/>
</dbReference>
<proteinExistence type="inferred from homology"/>
<evidence type="ECO:0000256" key="4">
    <source>
        <dbReference type="SAM" id="Phobius"/>
    </source>
</evidence>
<evidence type="ECO:0000256" key="2">
    <source>
        <dbReference type="ARBA" id="ARBA00022481"/>
    </source>
</evidence>
<dbReference type="PROSITE" id="PS00409">
    <property type="entry name" value="PROKAR_NTER_METHYL"/>
    <property type="match status" value="1"/>
</dbReference>
<gene>
    <name evidence="5" type="ordered locus">VV2778</name>
</gene>
<keyword evidence="3" id="KW-0281">Fimbrium</keyword>
<keyword evidence="2" id="KW-0488">Methylation</keyword>
<keyword evidence="4" id="KW-1133">Transmembrane helix</keyword>
<reference evidence="5 6" key="1">
    <citation type="journal article" date="2003" name="Genome Res.">
        <title>Comparative genome analysis of Vibrio vulnificus, a marine pathogen.</title>
        <authorList>
            <person name="Chen C.Y."/>
            <person name="Wu K.M."/>
            <person name="Chang Y.C."/>
            <person name="Chang C.H."/>
            <person name="Tsai H.C."/>
            <person name="Liao T.L."/>
            <person name="Liu Y.M."/>
            <person name="Chen H.J."/>
            <person name="Shen A.B."/>
            <person name="Li J.C."/>
            <person name="Su T.L."/>
            <person name="Shao C.P."/>
            <person name="Lee C.T."/>
            <person name="Hor L.I."/>
            <person name="Tsai S.F."/>
        </authorList>
    </citation>
    <scope>NUCLEOTIDE SEQUENCE [LARGE SCALE GENOMIC DNA]</scope>
    <source>
        <strain evidence="5 6">YJ016</strain>
    </source>
</reference>
<dbReference type="AlphaFoldDB" id="Q7MHT9"/>
<evidence type="ECO:0000313" key="6">
    <source>
        <dbReference type="Proteomes" id="UP000002675"/>
    </source>
</evidence>
<feature type="transmembrane region" description="Helical" evidence="4">
    <location>
        <begin position="12"/>
        <end position="37"/>
    </location>
</feature>
<protein>
    <submittedName>
        <fullName evidence="5">Type IV pilin PilA</fullName>
    </submittedName>
</protein>
<dbReference type="STRING" id="672.VV93_v1c24890"/>
<evidence type="ECO:0000256" key="1">
    <source>
        <dbReference type="ARBA" id="ARBA00005233"/>
    </source>
</evidence>
<dbReference type="NCBIfam" id="TIGR02532">
    <property type="entry name" value="IV_pilin_GFxxxE"/>
    <property type="match status" value="1"/>
</dbReference>
<dbReference type="Pfam" id="PF00114">
    <property type="entry name" value="Pilin"/>
    <property type="match status" value="1"/>
</dbReference>
<evidence type="ECO:0000313" key="5">
    <source>
        <dbReference type="EMBL" id="BAC95542.1"/>
    </source>
</evidence>
<dbReference type="InterPro" id="IPR012902">
    <property type="entry name" value="N_methyl_site"/>
</dbReference>
<dbReference type="Proteomes" id="UP000002675">
    <property type="component" value="Chromosome I"/>
</dbReference>
<dbReference type="GO" id="GO:0009289">
    <property type="term" value="C:pilus"/>
    <property type="evidence" value="ECO:0007669"/>
    <property type="project" value="InterPro"/>
</dbReference>
<dbReference type="InterPro" id="IPR001082">
    <property type="entry name" value="Pilin"/>
</dbReference>
<dbReference type="EMBL" id="BA000037">
    <property type="protein sequence ID" value="BAC95542.1"/>
    <property type="molecule type" value="Genomic_DNA"/>
</dbReference>
<keyword evidence="4" id="KW-0472">Membrane</keyword>
<evidence type="ECO:0000256" key="3">
    <source>
        <dbReference type="RuleBase" id="RU000389"/>
    </source>
</evidence>
<dbReference type="KEGG" id="vvy:VV2778"/>
<dbReference type="SUPFAM" id="SSF54523">
    <property type="entry name" value="Pili subunits"/>
    <property type="match status" value="1"/>
</dbReference>
<organism evidence="5 6">
    <name type="scientific">Vibrio vulnificus (strain YJ016)</name>
    <dbReference type="NCBI Taxonomy" id="196600"/>
    <lineage>
        <taxon>Bacteria</taxon>
        <taxon>Pseudomonadati</taxon>
        <taxon>Pseudomonadota</taxon>
        <taxon>Gammaproteobacteria</taxon>
        <taxon>Vibrionales</taxon>
        <taxon>Vibrionaceae</taxon>
        <taxon>Vibrio</taxon>
    </lineage>
</organism>
<dbReference type="HOGENOM" id="CLU_091705_4_2_6"/>
<dbReference type="Pfam" id="PF07963">
    <property type="entry name" value="N_methyl"/>
    <property type="match status" value="1"/>
</dbReference>
<name>Q7MHT9_VIBVY</name>
<dbReference type="PANTHER" id="PTHR30093">
    <property type="entry name" value="GENERAL SECRETION PATHWAY PROTEIN G"/>
    <property type="match status" value="1"/>
</dbReference>
<dbReference type="InterPro" id="IPR045584">
    <property type="entry name" value="Pilin-like"/>
</dbReference>
<keyword evidence="4" id="KW-0812">Transmembrane</keyword>
<sequence length="160" mass="16940">MMKKLNKTKKQQGFTLIELMIVVGIIGILSALAVPAYKSYVIKTEANTAVGIPRTLLSNIDLYIQEKGAFPETANIADVGGATDMSALGGLALTKDGTTATNGTLIFTISNGQASLNNKKITYTRTGGGWKCTHDIPTTLLTEELKSCKATTAQQQTPSS</sequence>
<dbReference type="Gene3D" id="3.30.700.10">
    <property type="entry name" value="Glycoprotein, Type 4 Pilin"/>
    <property type="match status" value="1"/>
</dbReference>
<dbReference type="RefSeq" id="WP_011151128.1">
    <property type="nucleotide sequence ID" value="NC_005139.1"/>
</dbReference>